<reference evidence="2" key="1">
    <citation type="submission" date="2022-11" db="UniProtKB">
        <authorList>
            <consortium name="WormBaseParasite"/>
        </authorList>
    </citation>
    <scope>IDENTIFICATION</scope>
</reference>
<dbReference type="Proteomes" id="UP000887563">
    <property type="component" value="Unplaced"/>
</dbReference>
<sequence length="63" mass="7104">MTPLTKRSEQNVYRTTKYRAGEATQVASTDVTGTLCEQSKKAEQNKQAKRWIAKTEISNENLA</sequence>
<accession>A0A914MD51</accession>
<dbReference type="AlphaFoldDB" id="A0A914MD51"/>
<dbReference type="WBParaSite" id="Minc3s01665g25461">
    <property type="protein sequence ID" value="Minc3s01665g25461"/>
    <property type="gene ID" value="Minc3s01665g25461"/>
</dbReference>
<name>A0A914MD51_MELIC</name>
<organism evidence="1 2">
    <name type="scientific">Meloidogyne incognita</name>
    <name type="common">Southern root-knot nematode worm</name>
    <name type="synonym">Oxyuris incognita</name>
    <dbReference type="NCBI Taxonomy" id="6306"/>
    <lineage>
        <taxon>Eukaryota</taxon>
        <taxon>Metazoa</taxon>
        <taxon>Ecdysozoa</taxon>
        <taxon>Nematoda</taxon>
        <taxon>Chromadorea</taxon>
        <taxon>Rhabditida</taxon>
        <taxon>Tylenchina</taxon>
        <taxon>Tylenchomorpha</taxon>
        <taxon>Tylenchoidea</taxon>
        <taxon>Meloidogynidae</taxon>
        <taxon>Meloidogyninae</taxon>
        <taxon>Meloidogyne</taxon>
        <taxon>Meloidogyne incognita group</taxon>
    </lineage>
</organism>
<protein>
    <submittedName>
        <fullName evidence="2">Candidate secreted effector</fullName>
    </submittedName>
</protein>
<keyword evidence="1" id="KW-1185">Reference proteome</keyword>
<proteinExistence type="predicted"/>
<evidence type="ECO:0000313" key="2">
    <source>
        <dbReference type="WBParaSite" id="Minc3s01665g25461"/>
    </source>
</evidence>
<evidence type="ECO:0000313" key="1">
    <source>
        <dbReference type="Proteomes" id="UP000887563"/>
    </source>
</evidence>